<evidence type="ECO:0000313" key="4">
    <source>
        <dbReference type="EMBL" id="MQN81914.1"/>
    </source>
</evidence>
<organism evidence="4 5">
    <name type="scientific">Segatella copri</name>
    <dbReference type="NCBI Taxonomy" id="165179"/>
    <lineage>
        <taxon>Bacteria</taxon>
        <taxon>Pseudomonadati</taxon>
        <taxon>Bacteroidota</taxon>
        <taxon>Bacteroidia</taxon>
        <taxon>Bacteroidales</taxon>
        <taxon>Prevotellaceae</taxon>
        <taxon>Segatella</taxon>
    </lineage>
</organism>
<proteinExistence type="predicted"/>
<dbReference type="PANTHER" id="PTHR30273">
    <property type="entry name" value="PERIPLASMIC SIGNAL SENSOR AND SIGMA FACTOR ACTIVATOR FECR-RELATED"/>
    <property type="match status" value="1"/>
</dbReference>
<dbReference type="GO" id="GO:0016989">
    <property type="term" value="F:sigma factor antagonist activity"/>
    <property type="evidence" value="ECO:0007669"/>
    <property type="project" value="TreeGrafter"/>
</dbReference>
<name>A0A6G1U2W2_9BACT</name>
<dbReference type="InterPro" id="IPR032508">
    <property type="entry name" value="FecR_C"/>
</dbReference>
<reference evidence="4 5" key="1">
    <citation type="submission" date="2019-09" db="EMBL/GenBank/DDBJ databases">
        <title>Distinct polysaccharide growth profiles of human intestinal Prevotella copri isolates.</title>
        <authorList>
            <person name="Fehlner-Peach H."/>
            <person name="Magnabosco C."/>
            <person name="Raghavan V."/>
            <person name="Scher J.U."/>
            <person name="Tett A."/>
            <person name="Cox L.M."/>
            <person name="Gottsegen C."/>
            <person name="Watters A."/>
            <person name="Wiltshire- Gordon J.D."/>
            <person name="Segata N."/>
            <person name="Bonneau R."/>
            <person name="Littman D.R."/>
        </authorList>
    </citation>
    <scope>NUCLEOTIDE SEQUENCE [LARGE SCALE GENOMIC DNA]</scope>
    <source>
        <strain evidence="5">iA622</strain>
    </source>
</reference>
<dbReference type="PIRSF" id="PIRSF018266">
    <property type="entry name" value="FecR"/>
    <property type="match status" value="1"/>
</dbReference>
<evidence type="ECO:0000313" key="5">
    <source>
        <dbReference type="Proteomes" id="UP000480425"/>
    </source>
</evidence>
<dbReference type="InterPro" id="IPR006860">
    <property type="entry name" value="FecR"/>
</dbReference>
<dbReference type="AlphaFoldDB" id="A0A6G1U2W2"/>
<dbReference type="InterPro" id="IPR012373">
    <property type="entry name" value="Ferrdict_sens_TM"/>
</dbReference>
<dbReference type="Gene3D" id="2.60.120.1440">
    <property type="match status" value="1"/>
</dbReference>
<evidence type="ECO:0000259" key="2">
    <source>
        <dbReference type="Pfam" id="PF04773"/>
    </source>
</evidence>
<feature type="transmembrane region" description="Helical" evidence="1">
    <location>
        <begin position="89"/>
        <end position="107"/>
    </location>
</feature>
<dbReference type="Gene3D" id="3.55.50.30">
    <property type="match status" value="1"/>
</dbReference>
<protein>
    <submittedName>
        <fullName evidence="4">DUF4974 domain-containing protein</fullName>
    </submittedName>
</protein>
<accession>A0A6G1U2W2</accession>
<keyword evidence="1" id="KW-0812">Transmembrane</keyword>
<feature type="domain" description="Protein FecR C-terminal" evidence="3">
    <location>
        <begin position="261"/>
        <end position="327"/>
    </location>
</feature>
<feature type="domain" description="FecR protein" evidence="2">
    <location>
        <begin position="118"/>
        <end position="213"/>
    </location>
</feature>
<dbReference type="RefSeq" id="WP_153125437.1">
    <property type="nucleotide sequence ID" value="NZ_CP152352.1"/>
</dbReference>
<keyword evidence="1" id="KW-1133">Transmembrane helix</keyword>
<dbReference type="PANTHER" id="PTHR30273:SF2">
    <property type="entry name" value="PROTEIN FECR"/>
    <property type="match status" value="1"/>
</dbReference>
<dbReference type="FunFam" id="2.60.120.1440:FF:000001">
    <property type="entry name" value="Putative anti-sigma factor"/>
    <property type="match status" value="1"/>
</dbReference>
<gene>
    <name evidence="4" type="ORF">F7D73_13395</name>
</gene>
<dbReference type="Pfam" id="PF04773">
    <property type="entry name" value="FecR"/>
    <property type="match status" value="1"/>
</dbReference>
<dbReference type="OrthoDB" id="1098987at2"/>
<dbReference type="Proteomes" id="UP000480425">
    <property type="component" value="Unassembled WGS sequence"/>
</dbReference>
<evidence type="ECO:0000256" key="1">
    <source>
        <dbReference type="SAM" id="Phobius"/>
    </source>
</evidence>
<sequence>MNKQENNIEKLLPRYIDGKTNQAESAMVESWLAEDESHREIYETEMALFRDTDSLYVMKDIDVEQALEATHNKMHKAKIRKLLHYMERVAAIMVVPLLIVVIAQFMMNNHAKTPSMLTIRTNPGMTTEATLPDGTEVTLNSNSVLTYPAEFVGKERRLSLQGEAYFSVTKDAEHPFIVSTPNATAIKVYGTKFNVEAYPEAPTITATLQEGSIAMQYKNKMQKDCEQKIVPGEKVVYSDFSKSVNVEKTDVEVAMSWTSGKLIFRNTSIEEVLNTLSKRYDIAFKVKNKKVYSNAFTGTLEKQPLDRILEILELSSDIRFKYIKNPDISQGRQLIEVY</sequence>
<dbReference type="EMBL" id="VZCB01000095">
    <property type="protein sequence ID" value="MQN81914.1"/>
    <property type="molecule type" value="Genomic_DNA"/>
</dbReference>
<evidence type="ECO:0000259" key="3">
    <source>
        <dbReference type="Pfam" id="PF16344"/>
    </source>
</evidence>
<dbReference type="Pfam" id="PF16344">
    <property type="entry name" value="FecR_C"/>
    <property type="match status" value="1"/>
</dbReference>
<keyword evidence="1" id="KW-0472">Membrane</keyword>
<comment type="caution">
    <text evidence="4">The sequence shown here is derived from an EMBL/GenBank/DDBJ whole genome shotgun (WGS) entry which is preliminary data.</text>
</comment>